<feature type="transmembrane region" description="Helical" evidence="9">
    <location>
        <begin position="166"/>
        <end position="188"/>
    </location>
</feature>
<keyword evidence="12" id="KW-1185">Reference proteome</keyword>
<dbReference type="UniPathway" id="UPA00666"/>
<feature type="transmembrane region" description="Helical" evidence="9">
    <location>
        <begin position="197"/>
        <end position="215"/>
    </location>
</feature>
<comment type="function">
    <text evidence="9">Catalyzes the phospholipid dependent N-acylation of the N-terminal cysteine of apolipoprotein, the last step in lipoprotein maturation.</text>
</comment>
<dbReference type="Pfam" id="PF20154">
    <property type="entry name" value="LNT_N"/>
    <property type="match status" value="1"/>
</dbReference>
<feature type="domain" description="CN hydrolase" evidence="10">
    <location>
        <begin position="236"/>
        <end position="486"/>
    </location>
</feature>
<dbReference type="InterPro" id="IPR045378">
    <property type="entry name" value="LNT_N"/>
</dbReference>
<dbReference type="InterPro" id="IPR036526">
    <property type="entry name" value="C-N_Hydrolase_sf"/>
</dbReference>
<evidence type="ECO:0000256" key="9">
    <source>
        <dbReference type="HAMAP-Rule" id="MF_01148"/>
    </source>
</evidence>
<evidence type="ECO:0000313" key="12">
    <source>
        <dbReference type="Proteomes" id="UP000199608"/>
    </source>
</evidence>
<keyword evidence="7 9" id="KW-0472">Membrane</keyword>
<protein>
    <recommendedName>
        <fullName evidence="9">Apolipoprotein N-acyltransferase</fullName>
        <shortName evidence="9">ALP N-acyltransferase</shortName>
        <ecNumber evidence="9">2.3.1.269</ecNumber>
    </recommendedName>
</protein>
<dbReference type="NCBIfam" id="TIGR00546">
    <property type="entry name" value="lnt"/>
    <property type="match status" value="1"/>
</dbReference>
<evidence type="ECO:0000256" key="3">
    <source>
        <dbReference type="ARBA" id="ARBA00022475"/>
    </source>
</evidence>
<organism evidence="11 12">
    <name type="scientific">Desulfobacula phenolica</name>
    <dbReference type="NCBI Taxonomy" id="90732"/>
    <lineage>
        <taxon>Bacteria</taxon>
        <taxon>Pseudomonadati</taxon>
        <taxon>Thermodesulfobacteriota</taxon>
        <taxon>Desulfobacteria</taxon>
        <taxon>Desulfobacterales</taxon>
        <taxon>Desulfobacteraceae</taxon>
        <taxon>Desulfobacula</taxon>
    </lineage>
</organism>
<keyword evidence="8 9" id="KW-0012">Acyltransferase</keyword>
<keyword evidence="6 9" id="KW-1133">Transmembrane helix</keyword>
<evidence type="ECO:0000256" key="7">
    <source>
        <dbReference type="ARBA" id="ARBA00023136"/>
    </source>
</evidence>
<feature type="transmembrane region" description="Helical" evidence="9">
    <location>
        <begin position="122"/>
        <end position="146"/>
    </location>
</feature>
<keyword evidence="5 9" id="KW-0812">Transmembrane</keyword>
<reference evidence="12" key="1">
    <citation type="submission" date="2016-10" db="EMBL/GenBank/DDBJ databases">
        <authorList>
            <person name="Varghese N."/>
            <person name="Submissions S."/>
        </authorList>
    </citation>
    <scope>NUCLEOTIDE SEQUENCE [LARGE SCALE GENOMIC DNA]</scope>
    <source>
        <strain evidence="12">DSM 3384</strain>
    </source>
</reference>
<comment type="catalytic activity">
    <reaction evidence="9">
        <text>N-terminal S-1,2-diacyl-sn-glyceryl-L-cysteinyl-[lipoprotein] + a glycerophospholipid = N-acyl-S-1,2-diacyl-sn-glyceryl-L-cysteinyl-[lipoprotein] + a 2-acyl-sn-glycero-3-phospholipid + H(+)</text>
        <dbReference type="Rhea" id="RHEA:48228"/>
        <dbReference type="Rhea" id="RHEA-COMP:14681"/>
        <dbReference type="Rhea" id="RHEA-COMP:14684"/>
        <dbReference type="ChEBI" id="CHEBI:15378"/>
        <dbReference type="ChEBI" id="CHEBI:136912"/>
        <dbReference type="ChEBI" id="CHEBI:140656"/>
        <dbReference type="ChEBI" id="CHEBI:140657"/>
        <dbReference type="ChEBI" id="CHEBI:140660"/>
        <dbReference type="EC" id="2.3.1.269"/>
    </reaction>
</comment>
<comment type="pathway">
    <text evidence="9">Protein modification; lipoprotein biosynthesis (N-acyl transfer).</text>
</comment>
<dbReference type="PROSITE" id="PS50263">
    <property type="entry name" value="CN_HYDROLASE"/>
    <property type="match status" value="1"/>
</dbReference>
<evidence type="ECO:0000256" key="5">
    <source>
        <dbReference type="ARBA" id="ARBA00022692"/>
    </source>
</evidence>
<feature type="transmembrane region" description="Helical" evidence="9">
    <location>
        <begin position="55"/>
        <end position="75"/>
    </location>
</feature>
<dbReference type="SUPFAM" id="SSF56317">
    <property type="entry name" value="Carbon-nitrogen hydrolase"/>
    <property type="match status" value="1"/>
</dbReference>
<dbReference type="HAMAP" id="MF_01148">
    <property type="entry name" value="Lnt"/>
    <property type="match status" value="1"/>
</dbReference>
<comment type="subcellular location">
    <subcellularLocation>
        <location evidence="1 9">Cell membrane</location>
        <topology evidence="1 9">Multi-pass membrane protein</topology>
    </subcellularLocation>
</comment>
<dbReference type="CDD" id="cd07571">
    <property type="entry name" value="ALP_N-acyl_transferase"/>
    <property type="match status" value="1"/>
</dbReference>
<evidence type="ECO:0000256" key="8">
    <source>
        <dbReference type="ARBA" id="ARBA00023315"/>
    </source>
</evidence>
<dbReference type="EMBL" id="FNLL01000009">
    <property type="protein sequence ID" value="SDU45558.1"/>
    <property type="molecule type" value="Genomic_DNA"/>
</dbReference>
<evidence type="ECO:0000256" key="2">
    <source>
        <dbReference type="ARBA" id="ARBA00010065"/>
    </source>
</evidence>
<dbReference type="Gene3D" id="3.60.110.10">
    <property type="entry name" value="Carbon-nitrogen hydrolase"/>
    <property type="match status" value="1"/>
</dbReference>
<feature type="transmembrane region" description="Helical" evidence="9">
    <location>
        <begin position="7"/>
        <end position="25"/>
    </location>
</feature>
<dbReference type="PANTHER" id="PTHR38686">
    <property type="entry name" value="APOLIPOPROTEIN N-ACYLTRANSFERASE"/>
    <property type="match status" value="1"/>
</dbReference>
<evidence type="ECO:0000256" key="6">
    <source>
        <dbReference type="ARBA" id="ARBA00022989"/>
    </source>
</evidence>
<keyword evidence="11" id="KW-0449">Lipoprotein</keyword>
<evidence type="ECO:0000256" key="1">
    <source>
        <dbReference type="ARBA" id="ARBA00004651"/>
    </source>
</evidence>
<evidence type="ECO:0000313" key="11">
    <source>
        <dbReference type="EMBL" id="SDU45558.1"/>
    </source>
</evidence>
<dbReference type="PANTHER" id="PTHR38686:SF1">
    <property type="entry name" value="APOLIPOPROTEIN N-ACYLTRANSFERASE"/>
    <property type="match status" value="1"/>
</dbReference>
<dbReference type="InterPro" id="IPR004563">
    <property type="entry name" value="Apolipo_AcylTrfase"/>
</dbReference>
<proteinExistence type="inferred from homology"/>
<keyword evidence="3 9" id="KW-1003">Cell membrane</keyword>
<accession>A0A1H2INZ1</accession>
<feature type="transmembrane region" description="Helical" evidence="9">
    <location>
        <begin position="87"/>
        <end position="110"/>
    </location>
</feature>
<name>A0A1H2INZ1_9BACT</name>
<dbReference type="EC" id="2.3.1.269" evidence="9"/>
<keyword evidence="4 9" id="KW-0808">Transferase</keyword>
<comment type="similarity">
    <text evidence="2 9">Belongs to the CN hydrolase family. Apolipoprotein N-acyltransferase subfamily.</text>
</comment>
<dbReference type="AlphaFoldDB" id="A0A1H2INZ1"/>
<dbReference type="Proteomes" id="UP000199608">
    <property type="component" value="Unassembled WGS sequence"/>
</dbReference>
<feature type="transmembrane region" description="Helical" evidence="9">
    <location>
        <begin position="499"/>
        <end position="517"/>
    </location>
</feature>
<dbReference type="Pfam" id="PF00795">
    <property type="entry name" value="CN_hydrolase"/>
    <property type="match status" value="1"/>
</dbReference>
<dbReference type="RefSeq" id="WP_092235704.1">
    <property type="nucleotide sequence ID" value="NZ_FNLL01000009.1"/>
</dbReference>
<dbReference type="GO" id="GO:0042158">
    <property type="term" value="P:lipoprotein biosynthetic process"/>
    <property type="evidence" value="ECO:0007669"/>
    <property type="project" value="UniProtKB-UniRule"/>
</dbReference>
<gene>
    <name evidence="9" type="primary">lnt</name>
    <name evidence="11" type="ORF">SAMN04487931_10934</name>
</gene>
<feature type="transmembrane region" description="Helical" evidence="9">
    <location>
        <begin position="31"/>
        <end position="48"/>
    </location>
</feature>
<evidence type="ECO:0000256" key="4">
    <source>
        <dbReference type="ARBA" id="ARBA00022679"/>
    </source>
</evidence>
<sequence>MLPQKKHTFLLAYFPALASGLLLTLSFPKTNLSYLAFFALIPWLVSIRSMTKKEAFYSGFTLGVFHFATLIYWIIPTVHVYGGLHPILAVSTLALLCVYLALYPAVYAFLSKNIDPTSFFAPLLAASLWTGLEYVRTYAFTGFSWGTLGYSQYSNLLLIQIADFSGVYGVSFLIFLVNWLLSLIWICVKNRRHNQHVIPVVYTVILFSGVLLYGHHRIADIMSQIKTANKITITLVQGNIKQDLKWNDAFKIKTVEKYIRLSETAAKKSPDLVIWPETALPFYYGYDRLLSNKVDQCVRSSQTNFLIGSPAVKSEEKKFKFYNRAYMLNRFSLITGTYDKNHLVPFGEYVPLGEYLTFLGKITAQAGNFSTGDKLFTPLEFNDSNLKPTHKTGVLICFEILFPSIASKFVKNGADILTTITNDAWFGNTSAAQQHFSIAVFRAVESRRSVARAANTGISGFIDPTGKILETTALFTDQTLTRQVPALNRISFYTRYGDIFSITSIVAICLAFVLKGVRKKV</sequence>
<evidence type="ECO:0000259" key="10">
    <source>
        <dbReference type="PROSITE" id="PS50263"/>
    </source>
</evidence>
<dbReference type="GO" id="GO:0016410">
    <property type="term" value="F:N-acyltransferase activity"/>
    <property type="evidence" value="ECO:0007669"/>
    <property type="project" value="UniProtKB-UniRule"/>
</dbReference>
<dbReference type="InterPro" id="IPR003010">
    <property type="entry name" value="C-N_Hydrolase"/>
</dbReference>
<dbReference type="GO" id="GO:0005886">
    <property type="term" value="C:plasma membrane"/>
    <property type="evidence" value="ECO:0007669"/>
    <property type="project" value="UniProtKB-SubCell"/>
</dbReference>